<reference evidence="13 14" key="1">
    <citation type="submission" date="2017-03" db="EMBL/GenBank/DDBJ databases">
        <title>Genome of the blue death feigning beetle - Asbolus verrucosus.</title>
        <authorList>
            <person name="Rider S.D."/>
        </authorList>
    </citation>
    <scope>NUCLEOTIDE SEQUENCE [LARGE SCALE GENOMIC DNA]</scope>
    <source>
        <strain evidence="13">Butters</strain>
        <tissue evidence="13">Head and leg muscle</tissue>
    </source>
</reference>
<dbReference type="PROSITE" id="PS51013">
    <property type="entry name" value="PANNEXIN"/>
    <property type="match status" value="1"/>
</dbReference>
<keyword evidence="14" id="KW-1185">Reference proteome</keyword>
<dbReference type="GO" id="GO:0005243">
    <property type="term" value="F:gap junction channel activity"/>
    <property type="evidence" value="ECO:0007669"/>
    <property type="project" value="TreeGrafter"/>
</dbReference>
<keyword evidence="8 12" id="KW-1133">Transmembrane helix</keyword>
<keyword evidence="4" id="KW-1003">Cell membrane</keyword>
<keyword evidence="3 12" id="KW-0813">Transport</keyword>
<evidence type="ECO:0000256" key="5">
    <source>
        <dbReference type="ARBA" id="ARBA00022692"/>
    </source>
</evidence>
<evidence type="ECO:0000256" key="12">
    <source>
        <dbReference type="RuleBase" id="RU010713"/>
    </source>
</evidence>
<feature type="transmembrane region" description="Helical" evidence="12">
    <location>
        <begin position="284"/>
        <end position="308"/>
    </location>
</feature>
<comment type="similarity">
    <text evidence="12">Belongs to the pannexin family.</text>
</comment>
<evidence type="ECO:0000256" key="7">
    <source>
        <dbReference type="ARBA" id="ARBA00022949"/>
    </source>
</evidence>
<evidence type="ECO:0000256" key="9">
    <source>
        <dbReference type="ARBA" id="ARBA00023065"/>
    </source>
</evidence>
<comment type="subcellular location">
    <subcellularLocation>
        <location evidence="1">Cell junction</location>
        <location evidence="1">Gap junction</location>
    </subcellularLocation>
    <subcellularLocation>
        <location evidence="2 12">Cell membrane</location>
        <topology evidence="2 12">Multi-pass membrane protein</topology>
    </subcellularLocation>
</comment>
<feature type="transmembrane region" description="Helical" evidence="12">
    <location>
        <begin position="200"/>
        <end position="221"/>
    </location>
</feature>
<evidence type="ECO:0000256" key="1">
    <source>
        <dbReference type="ARBA" id="ARBA00004610"/>
    </source>
</evidence>
<evidence type="ECO:0000256" key="2">
    <source>
        <dbReference type="ARBA" id="ARBA00004651"/>
    </source>
</evidence>
<dbReference type="GO" id="GO:0005921">
    <property type="term" value="C:gap junction"/>
    <property type="evidence" value="ECO:0007669"/>
    <property type="project" value="UniProtKB-SubCell"/>
</dbReference>
<evidence type="ECO:0000313" key="13">
    <source>
        <dbReference type="EMBL" id="RZC40066.1"/>
    </source>
</evidence>
<proteinExistence type="inferred from homology"/>
<evidence type="ECO:0000256" key="11">
    <source>
        <dbReference type="ARBA" id="ARBA00023303"/>
    </source>
</evidence>
<feature type="transmembrane region" description="Helical" evidence="12">
    <location>
        <begin position="120"/>
        <end position="139"/>
    </location>
</feature>
<comment type="caution">
    <text evidence="13">The sequence shown here is derived from an EMBL/GenBank/DDBJ whole genome shotgun (WGS) entry which is preliminary data.</text>
</comment>
<keyword evidence="9 12" id="KW-0406">Ion transport</keyword>
<keyword evidence="11 12" id="KW-0407">Ion channel</keyword>
<evidence type="ECO:0000256" key="8">
    <source>
        <dbReference type="ARBA" id="ARBA00022989"/>
    </source>
</evidence>
<keyword evidence="6" id="KW-0303">Gap junction</keyword>
<evidence type="ECO:0000256" key="10">
    <source>
        <dbReference type="ARBA" id="ARBA00023136"/>
    </source>
</evidence>
<dbReference type="Proteomes" id="UP000292052">
    <property type="component" value="Unassembled WGS sequence"/>
</dbReference>
<keyword evidence="5 12" id="KW-0812">Transmembrane</keyword>
<accession>A0A482W4S4</accession>
<dbReference type="PANTHER" id="PTHR11893">
    <property type="entry name" value="INNEXIN"/>
    <property type="match status" value="1"/>
</dbReference>
<dbReference type="AlphaFoldDB" id="A0A482W4S4"/>
<organism evidence="13 14">
    <name type="scientific">Asbolus verrucosus</name>
    <name type="common">Desert ironclad beetle</name>
    <dbReference type="NCBI Taxonomy" id="1661398"/>
    <lineage>
        <taxon>Eukaryota</taxon>
        <taxon>Metazoa</taxon>
        <taxon>Ecdysozoa</taxon>
        <taxon>Arthropoda</taxon>
        <taxon>Hexapoda</taxon>
        <taxon>Insecta</taxon>
        <taxon>Pterygota</taxon>
        <taxon>Neoptera</taxon>
        <taxon>Endopterygota</taxon>
        <taxon>Coleoptera</taxon>
        <taxon>Polyphaga</taxon>
        <taxon>Cucujiformia</taxon>
        <taxon>Tenebrionidae</taxon>
        <taxon>Pimeliinae</taxon>
        <taxon>Asbolus</taxon>
    </lineage>
</organism>
<dbReference type="GO" id="GO:0034220">
    <property type="term" value="P:monoatomic ion transmembrane transport"/>
    <property type="evidence" value="ECO:0007669"/>
    <property type="project" value="UniProtKB-KW"/>
</dbReference>
<evidence type="ECO:0000313" key="14">
    <source>
        <dbReference type="Proteomes" id="UP000292052"/>
    </source>
</evidence>
<feature type="transmembrane region" description="Helical" evidence="12">
    <location>
        <begin position="28"/>
        <end position="46"/>
    </location>
</feature>
<dbReference type="Pfam" id="PF00876">
    <property type="entry name" value="Innexin"/>
    <property type="match status" value="1"/>
</dbReference>
<dbReference type="OrthoDB" id="5867527at2759"/>
<evidence type="ECO:0000256" key="3">
    <source>
        <dbReference type="ARBA" id="ARBA00022448"/>
    </source>
</evidence>
<dbReference type="PRINTS" id="PR01262">
    <property type="entry name" value="INNEXIN"/>
</dbReference>
<keyword evidence="7" id="KW-0965">Cell junction</keyword>
<comment type="function">
    <text evidence="12">Structural component of the gap junctions.</text>
</comment>
<evidence type="ECO:0000256" key="6">
    <source>
        <dbReference type="ARBA" id="ARBA00022868"/>
    </source>
</evidence>
<dbReference type="GO" id="GO:0005886">
    <property type="term" value="C:plasma membrane"/>
    <property type="evidence" value="ECO:0007669"/>
    <property type="project" value="UniProtKB-SubCell"/>
</dbReference>
<dbReference type="InterPro" id="IPR000990">
    <property type="entry name" value="Innexin"/>
</dbReference>
<dbReference type="STRING" id="1661398.A0A482W4S4"/>
<dbReference type="PANTHER" id="PTHR11893:SF38">
    <property type="entry name" value="INNEXIN INX7"/>
    <property type="match status" value="1"/>
</dbReference>
<dbReference type="EMBL" id="QDEB01029219">
    <property type="protein sequence ID" value="RZC40066.1"/>
    <property type="molecule type" value="Genomic_DNA"/>
</dbReference>
<protein>
    <recommendedName>
        <fullName evidence="12">Innexin</fullName>
    </recommendedName>
</protein>
<evidence type="ECO:0000256" key="4">
    <source>
        <dbReference type="ARBA" id="ARBA00022475"/>
    </source>
</evidence>
<sequence>MLKSFQVIKKNVKPKLESRCIDNWVFRLHYRATTIIFFSATILITLRDYIIGERIHCHNDFKNKKLSKVIETFCFFNGTFSVIDDHNSVYQKVSHSGFHGIRSYIEGSGQTIQRHTYYQWIPYVLFIQGIVFYLTHSLWKSFEDGRINKLVASLHFPAFALLDKEIKIGNQAIPTKEKRHASIESLKDAFLKRRILNKSWASWFVFFEILNFFHVILQVYLTNVLLNKQFYSLGNNLLREGAKVLDEVFPKLTKCTFHKYGHSGSIQTHDSICVLAHNALNEKIYAFLWFWFVFLFAASCSILLWRVVTMACSKNLKFNVLIFANVVQETVHPMSLNMLLKQFSFSEWLFLRYLSKNMNSKTFVEFLMKLAEDLQEKKSDKYMLLAMPNKLE</sequence>
<name>A0A482W4S4_ASBVE</name>
<dbReference type="GO" id="GO:0007602">
    <property type="term" value="P:phototransduction"/>
    <property type="evidence" value="ECO:0007669"/>
    <property type="project" value="TreeGrafter"/>
</dbReference>
<keyword evidence="10 12" id="KW-0472">Membrane</keyword>
<gene>
    <name evidence="12" type="primary">inx</name>
    <name evidence="13" type="ORF">BDFB_011656</name>
</gene>